<gene>
    <name evidence="1" type="ORF">APQ14_14660</name>
</gene>
<evidence type="ECO:0000313" key="1">
    <source>
        <dbReference type="EMBL" id="KWT99594.1"/>
    </source>
</evidence>
<dbReference type="AlphaFoldDB" id="A0A109D6N9"/>
<comment type="caution">
    <text evidence="1">The sequence shown here is derived from an EMBL/GenBank/DDBJ whole genome shotgun (WGS) entry which is preliminary data.</text>
</comment>
<dbReference type="Proteomes" id="UP000057389">
    <property type="component" value="Unassembled WGS sequence"/>
</dbReference>
<proteinExistence type="predicted"/>
<sequence>MSKIVIIGYGYMGNLYRETFSSLGYSDISIIDPKKNIRDGFYNDLYEFGEALLRNSMELKQEPTI</sequence>
<organism evidence="1 2">
    <name type="scientific">Vibrio toranzoniae</name>
    <dbReference type="NCBI Taxonomy" id="1194427"/>
    <lineage>
        <taxon>Bacteria</taxon>
        <taxon>Pseudomonadati</taxon>
        <taxon>Pseudomonadota</taxon>
        <taxon>Gammaproteobacteria</taxon>
        <taxon>Vibrionales</taxon>
        <taxon>Vibrionaceae</taxon>
        <taxon>Vibrio</taxon>
    </lineage>
</organism>
<reference evidence="1 2" key="1">
    <citation type="submission" date="2015-11" db="EMBL/GenBank/DDBJ databases">
        <title>Draft WGS of Vibrio toranzoniae.</title>
        <authorList>
            <person name="Lasa A."/>
            <person name="Romalde J.L."/>
        </authorList>
    </citation>
    <scope>NUCLEOTIDE SEQUENCE [LARGE SCALE GENOMIC DNA]</scope>
    <source>
        <strain evidence="1 2">Vb 10.8</strain>
    </source>
</reference>
<keyword evidence="2" id="KW-1185">Reference proteome</keyword>
<dbReference type="EMBL" id="LMXU01000032">
    <property type="protein sequence ID" value="KWT99594.1"/>
    <property type="molecule type" value="Genomic_DNA"/>
</dbReference>
<dbReference type="SUPFAM" id="SSF51735">
    <property type="entry name" value="NAD(P)-binding Rossmann-fold domains"/>
    <property type="match status" value="1"/>
</dbReference>
<name>A0A109D6N9_9VIBR</name>
<accession>A0A109D6N9</accession>
<dbReference type="InterPro" id="IPR036291">
    <property type="entry name" value="NAD(P)-bd_dom_sf"/>
</dbReference>
<protein>
    <submittedName>
        <fullName evidence="1">Uncharacterized protein</fullName>
    </submittedName>
</protein>
<evidence type="ECO:0000313" key="2">
    <source>
        <dbReference type="Proteomes" id="UP000057389"/>
    </source>
</evidence>